<gene>
    <name evidence="4" type="ORF">RM445_12145</name>
</gene>
<keyword evidence="4" id="KW-0547">Nucleotide-binding</keyword>
<evidence type="ECO:0000259" key="3">
    <source>
        <dbReference type="Pfam" id="PF13581"/>
    </source>
</evidence>
<evidence type="ECO:0000313" key="5">
    <source>
        <dbReference type="Proteomes" id="UP001183202"/>
    </source>
</evidence>
<dbReference type="Pfam" id="PF13581">
    <property type="entry name" value="HATPase_c_2"/>
    <property type="match status" value="1"/>
</dbReference>
<keyword evidence="5" id="KW-1185">Reference proteome</keyword>
<organism evidence="4 5">
    <name type="scientific">Pseudonocardia charpentierae</name>
    <dbReference type="NCBI Taxonomy" id="3075545"/>
    <lineage>
        <taxon>Bacteria</taxon>
        <taxon>Bacillati</taxon>
        <taxon>Actinomycetota</taxon>
        <taxon>Actinomycetes</taxon>
        <taxon>Pseudonocardiales</taxon>
        <taxon>Pseudonocardiaceae</taxon>
        <taxon>Pseudonocardia</taxon>
    </lineage>
</organism>
<accession>A0ABU2NB77</accession>
<sequence>MGDLLPALDRLALATAHLPGRSDGDESGTVIWYEVAAGADGSVAVALGAVRDADAATQMRRRLAGLDPAHRSPAATLGCLDQAARAMPALVGSAALCLTLDPDGVLRWIAAGHAPPLVAGPDGARYLDGGQVEPLGHAGRTPAAEAEESLAAGTTVVLCSSAEQTLGVPTGGDDPVVAALVPRHGLPPAALAQALTEHAGNRSRDRRERTLFLARVMPAPLEQRLPADPRRLSAVRRAVAAWSAQAALSEDAAADLQLLLSEAITNAVEHAYCESEAGEFVYSVRRRHDAGVRVVVQDFGRWRPPPEDPGYRGRGLAVIHNLAEDVSLDFSDHGTQIAFTVPNDLPPLGERPLKGVTQGWAPDR</sequence>
<dbReference type="GO" id="GO:0005524">
    <property type="term" value="F:ATP binding"/>
    <property type="evidence" value="ECO:0007669"/>
    <property type="project" value="UniProtKB-KW"/>
</dbReference>
<feature type="domain" description="PPM-type phosphatase" evidence="2">
    <location>
        <begin position="57"/>
        <end position="202"/>
    </location>
</feature>
<dbReference type="InterPro" id="IPR036890">
    <property type="entry name" value="HATPase_C_sf"/>
</dbReference>
<dbReference type="Pfam" id="PF07228">
    <property type="entry name" value="SpoIIE"/>
    <property type="match status" value="1"/>
</dbReference>
<evidence type="ECO:0000256" key="1">
    <source>
        <dbReference type="ARBA" id="ARBA00022527"/>
    </source>
</evidence>
<evidence type="ECO:0000313" key="4">
    <source>
        <dbReference type="EMBL" id="MDT0350273.1"/>
    </source>
</evidence>
<dbReference type="RefSeq" id="WP_311556308.1">
    <property type="nucleotide sequence ID" value="NZ_JAVREJ010000007.1"/>
</dbReference>
<protein>
    <submittedName>
        <fullName evidence="4">ATP-binding protein</fullName>
    </submittedName>
</protein>
<evidence type="ECO:0000259" key="2">
    <source>
        <dbReference type="Pfam" id="PF07228"/>
    </source>
</evidence>
<proteinExistence type="predicted"/>
<keyword evidence="1" id="KW-0418">Kinase</keyword>
<dbReference type="PANTHER" id="PTHR35526">
    <property type="entry name" value="ANTI-SIGMA-F FACTOR RSBW-RELATED"/>
    <property type="match status" value="1"/>
</dbReference>
<keyword evidence="1" id="KW-0808">Transferase</keyword>
<dbReference type="SUPFAM" id="SSF55874">
    <property type="entry name" value="ATPase domain of HSP90 chaperone/DNA topoisomerase II/histidine kinase"/>
    <property type="match status" value="1"/>
</dbReference>
<dbReference type="InterPro" id="IPR036457">
    <property type="entry name" value="PPM-type-like_dom_sf"/>
</dbReference>
<dbReference type="Proteomes" id="UP001183202">
    <property type="component" value="Unassembled WGS sequence"/>
</dbReference>
<reference evidence="5" key="1">
    <citation type="submission" date="2023-07" db="EMBL/GenBank/DDBJ databases">
        <title>30 novel species of actinomycetes from the DSMZ collection.</title>
        <authorList>
            <person name="Nouioui I."/>
        </authorList>
    </citation>
    <scope>NUCLEOTIDE SEQUENCE [LARGE SCALE GENOMIC DNA]</scope>
    <source>
        <strain evidence="5">DSM 45834</strain>
    </source>
</reference>
<dbReference type="InterPro" id="IPR003594">
    <property type="entry name" value="HATPase_dom"/>
</dbReference>
<dbReference type="CDD" id="cd16936">
    <property type="entry name" value="HATPase_RsbW-like"/>
    <property type="match status" value="1"/>
</dbReference>
<dbReference type="Gene3D" id="3.60.40.10">
    <property type="entry name" value="PPM-type phosphatase domain"/>
    <property type="match status" value="1"/>
</dbReference>
<keyword evidence="1" id="KW-0723">Serine/threonine-protein kinase</keyword>
<dbReference type="EMBL" id="JAVREJ010000007">
    <property type="protein sequence ID" value="MDT0350273.1"/>
    <property type="molecule type" value="Genomic_DNA"/>
</dbReference>
<keyword evidence="4" id="KW-0067">ATP-binding</keyword>
<dbReference type="InterPro" id="IPR001932">
    <property type="entry name" value="PPM-type_phosphatase-like_dom"/>
</dbReference>
<dbReference type="PANTHER" id="PTHR35526:SF3">
    <property type="entry name" value="ANTI-SIGMA-F FACTOR RSBW"/>
    <property type="match status" value="1"/>
</dbReference>
<dbReference type="InterPro" id="IPR050267">
    <property type="entry name" value="Anti-sigma-factor_SerPK"/>
</dbReference>
<comment type="caution">
    <text evidence="4">The sequence shown here is derived from an EMBL/GenBank/DDBJ whole genome shotgun (WGS) entry which is preliminary data.</text>
</comment>
<feature type="domain" description="Histidine kinase/HSP90-like ATPase" evidence="3">
    <location>
        <begin position="225"/>
        <end position="340"/>
    </location>
</feature>
<dbReference type="Gene3D" id="3.30.565.10">
    <property type="entry name" value="Histidine kinase-like ATPase, C-terminal domain"/>
    <property type="match status" value="1"/>
</dbReference>
<name>A0ABU2NB77_9PSEU</name>